<proteinExistence type="predicted"/>
<feature type="compositionally biased region" description="Basic and acidic residues" evidence="3">
    <location>
        <begin position="286"/>
        <end position="302"/>
    </location>
</feature>
<dbReference type="SUPFAM" id="SSF53335">
    <property type="entry name" value="S-adenosyl-L-methionine-dependent methyltransferases"/>
    <property type="match status" value="1"/>
</dbReference>
<keyword evidence="6" id="KW-1185">Reference proteome</keyword>
<evidence type="ECO:0000259" key="4">
    <source>
        <dbReference type="Pfam" id="PF13649"/>
    </source>
</evidence>
<dbReference type="PANTHER" id="PTHR43861:SF1">
    <property type="entry name" value="TRANS-ACONITATE 2-METHYLTRANSFERASE"/>
    <property type="match status" value="1"/>
</dbReference>
<dbReference type="GO" id="GO:0032259">
    <property type="term" value="P:methylation"/>
    <property type="evidence" value="ECO:0007669"/>
    <property type="project" value="UniProtKB-KW"/>
</dbReference>
<dbReference type="KEGG" id="celz:E5225_03490"/>
<dbReference type="AlphaFoldDB" id="A0A4P7SGJ9"/>
<keyword evidence="1 5" id="KW-0489">Methyltransferase</keyword>
<dbReference type="PANTHER" id="PTHR43861">
    <property type="entry name" value="TRANS-ACONITATE 2-METHYLTRANSFERASE-RELATED"/>
    <property type="match status" value="1"/>
</dbReference>
<dbReference type="GO" id="GO:0008168">
    <property type="term" value="F:methyltransferase activity"/>
    <property type="evidence" value="ECO:0007669"/>
    <property type="project" value="UniProtKB-KW"/>
</dbReference>
<dbReference type="Gene3D" id="3.40.50.150">
    <property type="entry name" value="Vaccinia Virus protein VP39"/>
    <property type="match status" value="1"/>
</dbReference>
<dbReference type="OrthoDB" id="3382693at2"/>
<feature type="domain" description="Methyltransferase" evidence="4">
    <location>
        <begin position="72"/>
        <end position="168"/>
    </location>
</feature>
<dbReference type="InterPro" id="IPR041698">
    <property type="entry name" value="Methyltransf_25"/>
</dbReference>
<protein>
    <submittedName>
        <fullName evidence="5">Class I SAM-dependent methyltransferase</fullName>
    </submittedName>
</protein>
<dbReference type="RefSeq" id="WP_135974482.1">
    <property type="nucleotide sequence ID" value="NZ_CP039291.1"/>
</dbReference>
<gene>
    <name evidence="5" type="ORF">E5225_03490</name>
</gene>
<evidence type="ECO:0000256" key="2">
    <source>
        <dbReference type="ARBA" id="ARBA00022679"/>
    </source>
</evidence>
<evidence type="ECO:0000256" key="3">
    <source>
        <dbReference type="SAM" id="MobiDB-lite"/>
    </source>
</evidence>
<sequence length="316" mass="33134">MTSTPGHPVDRPAHEHRGHRLDAHHDARGVHPSPADEATNAALLDLDAEVLGAWLTTATDLVAGHCPDARTVVDLGAGTGTGTLALARRLPAATVVAVDRSAAMLARVRTAARSAGLGDRVRTLEADLDSAWPATGTVDVVWAASSLHHLAQADRVLRDAYAALRPGGVALVAELDEPAQVLPDDLPSAPGLASRLAAAMSPWNAHPDWRPHLEHAGFTVDAVHHVTAEAADGRFVRAWLGHVRAALADRLAPADVAALDRLLARHPAALDALTARTRRTVWVARRADGARPSTHEDPDPARHGAAGVPMHDGGAR</sequence>
<accession>A0A4P7SGJ9</accession>
<dbReference type="InterPro" id="IPR029063">
    <property type="entry name" value="SAM-dependent_MTases_sf"/>
</dbReference>
<dbReference type="Proteomes" id="UP000296469">
    <property type="component" value="Chromosome"/>
</dbReference>
<name>A0A4P7SGJ9_9CELL</name>
<evidence type="ECO:0000313" key="6">
    <source>
        <dbReference type="Proteomes" id="UP000296469"/>
    </source>
</evidence>
<evidence type="ECO:0000256" key="1">
    <source>
        <dbReference type="ARBA" id="ARBA00022603"/>
    </source>
</evidence>
<organism evidence="5 6">
    <name type="scientific">Cellulomonas shaoxiangyii</name>
    <dbReference type="NCBI Taxonomy" id="2566013"/>
    <lineage>
        <taxon>Bacteria</taxon>
        <taxon>Bacillati</taxon>
        <taxon>Actinomycetota</taxon>
        <taxon>Actinomycetes</taxon>
        <taxon>Micrococcales</taxon>
        <taxon>Cellulomonadaceae</taxon>
        <taxon>Cellulomonas</taxon>
    </lineage>
</organism>
<keyword evidence="2 5" id="KW-0808">Transferase</keyword>
<dbReference type="CDD" id="cd02440">
    <property type="entry name" value="AdoMet_MTases"/>
    <property type="match status" value="1"/>
</dbReference>
<feature type="region of interest" description="Disordered" evidence="3">
    <location>
        <begin position="286"/>
        <end position="316"/>
    </location>
</feature>
<reference evidence="5 6" key="1">
    <citation type="submission" date="2019-04" db="EMBL/GenBank/DDBJ databases">
        <title>Isolation and identification of Cellulomonas shaoxiangyii sp. Nov. isolated from feces of the Tibetan antelopes (Pantholops hodgsonii) in the Qinghai-Tibet plateau of China.</title>
        <authorList>
            <person name="Tian Z."/>
        </authorList>
    </citation>
    <scope>NUCLEOTIDE SEQUENCE [LARGE SCALE GENOMIC DNA]</scope>
    <source>
        <strain evidence="5 6">Z28</strain>
    </source>
</reference>
<evidence type="ECO:0000313" key="5">
    <source>
        <dbReference type="EMBL" id="QCB92758.1"/>
    </source>
</evidence>
<dbReference type="EMBL" id="CP039291">
    <property type="protein sequence ID" value="QCB92758.1"/>
    <property type="molecule type" value="Genomic_DNA"/>
</dbReference>
<dbReference type="Pfam" id="PF13649">
    <property type="entry name" value="Methyltransf_25"/>
    <property type="match status" value="1"/>
</dbReference>